<gene>
    <name evidence="3" type="ORF">OHB35_33235</name>
</gene>
<organism evidence="3 4">
    <name type="scientific">Streptomyces phaeochromogenes</name>
    <dbReference type="NCBI Taxonomy" id="1923"/>
    <lineage>
        <taxon>Bacteria</taxon>
        <taxon>Bacillati</taxon>
        <taxon>Actinomycetota</taxon>
        <taxon>Actinomycetes</taxon>
        <taxon>Kitasatosporales</taxon>
        <taxon>Streptomycetaceae</taxon>
        <taxon>Streptomyces</taxon>
        <taxon>Streptomyces phaeochromogenes group</taxon>
    </lineage>
</organism>
<feature type="compositionally biased region" description="Low complexity" evidence="1">
    <location>
        <begin position="137"/>
        <end position="188"/>
    </location>
</feature>
<name>A0ABZ1HGF3_STRPH</name>
<dbReference type="EMBL" id="CP109135">
    <property type="protein sequence ID" value="WSD17700.1"/>
    <property type="molecule type" value="Genomic_DNA"/>
</dbReference>
<reference evidence="3 4" key="1">
    <citation type="submission" date="2022-10" db="EMBL/GenBank/DDBJ databases">
        <title>The complete genomes of actinobacterial strains from the NBC collection.</title>
        <authorList>
            <person name="Joergensen T.S."/>
            <person name="Alvarez Arevalo M."/>
            <person name="Sterndorff E.B."/>
            <person name="Faurdal D."/>
            <person name="Vuksanovic O."/>
            <person name="Mourched A.-S."/>
            <person name="Charusanti P."/>
            <person name="Shaw S."/>
            <person name="Blin K."/>
            <person name="Weber T."/>
        </authorList>
    </citation>
    <scope>NUCLEOTIDE SEQUENCE [LARGE SCALE GENOMIC DNA]</scope>
    <source>
        <strain evidence="3 4">NBC 01752</strain>
    </source>
</reference>
<dbReference type="GeneID" id="93928903"/>
<keyword evidence="2" id="KW-0732">Signal</keyword>
<sequence>MRALPARRIAAPALCATLLLGIAGPAAVAADHDSTRDARSTAAKAPVPGADALLAQVKGLGDVGGVLTPVTDLLNAVLKADNGQLPAADAAKLADAVKAAIAKASAAAPAAGALTPPVKAEREQAVPTAPPTPAAPAKPAAPTAPAVPSAPAKPAVPAMPDAATSPVVPSTPATPTTPAKPAAPATPVTPVTPVAPPAALPEVPKLPAAPALPVPNGAARAVAEVPLDLKADALKALQAAVDSLVKAATSGDVAGVAAAALAVVTGLVNVVVATVLGGGLPVPNLPGLPKLPLPTGALPLPTGGLLPS</sequence>
<evidence type="ECO:0000256" key="2">
    <source>
        <dbReference type="SAM" id="SignalP"/>
    </source>
</evidence>
<feature type="signal peptide" evidence="2">
    <location>
        <begin position="1"/>
        <end position="29"/>
    </location>
</feature>
<evidence type="ECO:0000313" key="4">
    <source>
        <dbReference type="Proteomes" id="UP001340816"/>
    </source>
</evidence>
<dbReference type="RefSeq" id="WP_326730206.1">
    <property type="nucleotide sequence ID" value="NZ_CP108011.1"/>
</dbReference>
<evidence type="ECO:0000256" key="1">
    <source>
        <dbReference type="SAM" id="MobiDB-lite"/>
    </source>
</evidence>
<dbReference type="Proteomes" id="UP001340816">
    <property type="component" value="Chromosome"/>
</dbReference>
<evidence type="ECO:0000313" key="3">
    <source>
        <dbReference type="EMBL" id="WSD17700.1"/>
    </source>
</evidence>
<evidence type="ECO:0008006" key="5">
    <source>
        <dbReference type="Google" id="ProtNLM"/>
    </source>
</evidence>
<accession>A0ABZ1HGF3</accession>
<proteinExistence type="predicted"/>
<feature type="region of interest" description="Disordered" evidence="1">
    <location>
        <begin position="111"/>
        <end position="188"/>
    </location>
</feature>
<protein>
    <recommendedName>
        <fullName evidence="5">Meckel syndrome type 1 protein</fullName>
    </recommendedName>
</protein>
<feature type="chain" id="PRO_5046488564" description="Meckel syndrome type 1 protein" evidence="2">
    <location>
        <begin position="30"/>
        <end position="308"/>
    </location>
</feature>
<keyword evidence="4" id="KW-1185">Reference proteome</keyword>